<keyword evidence="2 4" id="KW-0732">Signal</keyword>
<sequence length="1938" mass="205643">MMKKIVQLPVFTKVLFVMLVLLLNYSAMAQLPAFPGAEGFGKFATGGRTGSVYRVTNLNNSGAGSLRDAVSQPNRIVVFDVAGVIRITSRIVVSNNIYIAGQTAPGEGITVYGNGWSFSNAHNTICRYIRIRMGATGDSGKDAVGIADGKNMIFDHCSISWGRDETFSINSSTSENITIQNTIMSQGLMTHSAGGLMQAPGGITLYRNLYVDNQTRNNKIKGINQYVNNLVYNWTSGAYIMGGDSQGESFANAVGNVFIQGPGNGTRPFSVGNSLYHIYENDNLHDNNRNGVFDPYVIPQNEFGGGPDFQATPYNYPTLPTVAANTLLADLLPTVGASLPYRDLADYYVVNEVRSLGLRGEFIAKEDVLPFGAPSSWNLWAGNARVDTDGDGIPDSWETANGLNPASPADAMQIASNGYTNIENYINGIVAADSQEFLRAPLSLKRDSATQSSLYLSWLDYTEKETGYIIERKVNGVFVEIGRTAPNVNTYEVSGLQPEESGTYRVRAFNGSTESANSNELTAKTRPVEVPVVDPDTFVPDLTWTGATNQQWDISTQNWVNSTNTASLFTNDSKLLFGEAGAGGQTIQVPATVTPGDILFKSDGNYTLAGPGILAGTSSVNKTGAGSLVLASGNTYSGATVLHNGVIAFGQLAHGGQPSSIGSSLNYGFNWVWKGGTWNYTGGNATTDRQAIIDKSTVFSVEQAGTTVTFNGELSGVGGLIKEGPGRLSLRAVNPYEGETVIKGGVLEVYPLSTGTETENIIHNGMALGTSNIVKFEGGTLTSRGGSDAFYETYPMSFHIKEGTENTFAPQRTANLKMDVSGSGTLNYDISYSRELIQGDWSGFTGKLNANGIGTLTNGERPMLMIDNGVGFPNTLVNATGNTKITTYSNNRTLYLGGLSGTSGTTLASGDKNAGGTVTWVVGGANTNETFAGVINNEAYGSSSAQGTTHIVKEGEGIWRLTNTNPYNGTTTVETGVLVVNGNKSGSGAVTVNEGALAGTGSLSGNVTVVTGAIEPGDSAVGTLTLRNNLILETGAKVNIDINKTNGTWDKINVTNAINYNGILNLQITGTLASGDEFKIFTSGDYTGNFTAIQPAEPGAGLQWRFTPETGVLEVVEPGFVKAPSNLNAVTGLYTTPSVSPYVTLSWQDNAENELHFVIERSTDGTNFTAIGQVAANATTYTDNDVEDDTKYYYRIKAVGDIKESIYSSVVEITTPSLTATPDQASAPAPANLSENIILTNGKVTLDWTGSTNTITYTVYLGTTPGALTKLGDVAYSADASLETSVLEPNTVYYWRVDATNVNGTTTGIEWQFKTSAIPGVQNGDYRSRQSGTWEDINTWQRYDGPAEAWVNADAVPGSNITIVIGSGHNVTIGGTKTVKTLVIENGGTFRSTGSVRNLRVSDMVLNYGTFGNSGSTSTERVNLHPWLANGTVTIGGTGTLYLGNFGVGTLAQNLDVIIDANINLNNYFRAYWDPASTDNTETLTQEDDNVTVTINPGKTVTFGSNAVFHVSTSSTTNTAAYFGKYTYNILGTLNMSGATGTNSSVIGHATKANSKITINVEGSWLTGTAMRLVTSASTPAAGLLELNIKGNGLVDASVRSTNLVQSNTHTTIPWNITGNGVLRQQVAANATVTYHTAASGLYSPVRIKNNGAAGAVEVGVQDHITPPITSPEAVVKNQYNISPVTAGANLDISLGWITASQGTLFNPAAALRIDHYNGSAWDTRAAAASGTGTIASPYYATATGITGFSPFIVANQQSALPARLLSFEGTKKDKDVLLQWVTAEEVNVKEYTIERSTDGNSFAPVGSVAAVTMPAALNNYSFTDVDPAIDMAYYRLKINDHDGSHRYSKIIMIRVGTAVKIVSLAPNPAYKQITVKHSTANDKATITIMSITGKLVHTEKVAAGNTQTTIDVNRLIPGIYTLVWNDGTQQTIKFVKN</sequence>
<feature type="domain" description="Fibronectin type-III" evidence="5">
    <location>
        <begin position="1123"/>
        <end position="1218"/>
    </location>
</feature>
<dbReference type="Proteomes" id="UP001597511">
    <property type="component" value="Unassembled WGS sequence"/>
</dbReference>
<feature type="domain" description="Fibronectin type-III" evidence="5">
    <location>
        <begin position="440"/>
        <end position="528"/>
    </location>
</feature>
<dbReference type="InterPro" id="IPR012334">
    <property type="entry name" value="Pectin_lyas_fold"/>
</dbReference>
<dbReference type="InterPro" id="IPR052063">
    <property type="entry name" value="Polysaccharide_Lyase_1"/>
</dbReference>
<dbReference type="Gene3D" id="2.160.20.10">
    <property type="entry name" value="Single-stranded right-handed beta-helix, Pectin lyase-like"/>
    <property type="match status" value="1"/>
</dbReference>
<feature type="signal peptide" evidence="4">
    <location>
        <begin position="1"/>
        <end position="29"/>
    </location>
</feature>
<keyword evidence="7" id="KW-1185">Reference proteome</keyword>
<dbReference type="PROSITE" id="PS50853">
    <property type="entry name" value="FN3"/>
    <property type="match status" value="3"/>
</dbReference>
<dbReference type="InterPro" id="IPR011050">
    <property type="entry name" value="Pectin_lyase_fold/virulence"/>
</dbReference>
<dbReference type="InterPro" id="IPR036116">
    <property type="entry name" value="FN3_sf"/>
</dbReference>
<dbReference type="Gene3D" id="2.60.40.10">
    <property type="entry name" value="Immunoglobulins"/>
    <property type="match status" value="4"/>
</dbReference>
<dbReference type="InterPro" id="IPR026444">
    <property type="entry name" value="Secre_tail"/>
</dbReference>
<evidence type="ECO:0000256" key="4">
    <source>
        <dbReference type="SAM" id="SignalP"/>
    </source>
</evidence>
<dbReference type="CDD" id="cd00063">
    <property type="entry name" value="FN3"/>
    <property type="match status" value="2"/>
</dbReference>
<evidence type="ECO:0000256" key="3">
    <source>
        <dbReference type="ARBA" id="ARBA00023180"/>
    </source>
</evidence>
<dbReference type="SMART" id="SM00060">
    <property type="entry name" value="FN3"/>
    <property type="match status" value="3"/>
</dbReference>
<protein>
    <submittedName>
        <fullName evidence="6">Autotransporter-associated beta strand repeat-containing protein</fullName>
    </submittedName>
</protein>
<evidence type="ECO:0000259" key="5">
    <source>
        <dbReference type="PROSITE" id="PS50853"/>
    </source>
</evidence>
<dbReference type="InterPro" id="IPR013783">
    <property type="entry name" value="Ig-like_fold"/>
</dbReference>
<evidence type="ECO:0000256" key="1">
    <source>
        <dbReference type="ARBA" id="ARBA00022723"/>
    </source>
</evidence>
<dbReference type="RefSeq" id="WP_386096146.1">
    <property type="nucleotide sequence ID" value="NZ_JBHUOZ010000001.1"/>
</dbReference>
<dbReference type="InterPro" id="IPR003961">
    <property type="entry name" value="FN3_dom"/>
</dbReference>
<dbReference type="SUPFAM" id="SSF51126">
    <property type="entry name" value="Pectin lyase-like"/>
    <property type="match status" value="2"/>
</dbReference>
<evidence type="ECO:0000313" key="6">
    <source>
        <dbReference type="EMBL" id="MFD2919195.1"/>
    </source>
</evidence>
<dbReference type="Pfam" id="PF18962">
    <property type="entry name" value="Por_Secre_tail"/>
    <property type="match status" value="1"/>
</dbReference>
<dbReference type="EMBL" id="JBHUOZ010000001">
    <property type="protein sequence ID" value="MFD2919195.1"/>
    <property type="molecule type" value="Genomic_DNA"/>
</dbReference>
<dbReference type="PANTHER" id="PTHR42970:SF1">
    <property type="entry name" value="PECTATE LYASE C-RELATED"/>
    <property type="match status" value="1"/>
</dbReference>
<keyword evidence="3" id="KW-0325">Glycoprotein</keyword>
<accession>A0ABW6A401</accession>
<comment type="caution">
    <text evidence="6">The sequence shown here is derived from an EMBL/GenBank/DDBJ whole genome shotgun (WGS) entry which is preliminary data.</text>
</comment>
<feature type="chain" id="PRO_5046873842" evidence="4">
    <location>
        <begin position="30"/>
        <end position="1938"/>
    </location>
</feature>
<dbReference type="NCBIfam" id="TIGR04183">
    <property type="entry name" value="Por_Secre_tail"/>
    <property type="match status" value="1"/>
</dbReference>
<keyword evidence="1" id="KW-0479">Metal-binding</keyword>
<dbReference type="PANTHER" id="PTHR42970">
    <property type="entry name" value="PECTATE LYASE C-RELATED"/>
    <property type="match status" value="1"/>
</dbReference>
<gene>
    <name evidence="6" type="ORF">ACFS6H_05675</name>
</gene>
<dbReference type="Pfam" id="PF12951">
    <property type="entry name" value="PATR"/>
    <property type="match status" value="3"/>
</dbReference>
<dbReference type="InterPro" id="IPR013425">
    <property type="entry name" value="Autotrns_rpt"/>
</dbReference>
<feature type="domain" description="Fibronectin type-III" evidence="5">
    <location>
        <begin position="1229"/>
        <end position="1319"/>
    </location>
</feature>
<organism evidence="6 7">
    <name type="scientific">Terrimonas rubra</name>
    <dbReference type="NCBI Taxonomy" id="1035890"/>
    <lineage>
        <taxon>Bacteria</taxon>
        <taxon>Pseudomonadati</taxon>
        <taxon>Bacteroidota</taxon>
        <taxon>Chitinophagia</taxon>
        <taxon>Chitinophagales</taxon>
        <taxon>Chitinophagaceae</taxon>
        <taxon>Terrimonas</taxon>
    </lineage>
</organism>
<reference evidence="7" key="1">
    <citation type="journal article" date="2019" name="Int. J. Syst. Evol. Microbiol.">
        <title>The Global Catalogue of Microorganisms (GCM) 10K type strain sequencing project: providing services to taxonomists for standard genome sequencing and annotation.</title>
        <authorList>
            <consortium name="The Broad Institute Genomics Platform"/>
            <consortium name="The Broad Institute Genome Sequencing Center for Infectious Disease"/>
            <person name="Wu L."/>
            <person name="Ma J."/>
        </authorList>
    </citation>
    <scope>NUCLEOTIDE SEQUENCE [LARGE SCALE GENOMIC DNA]</scope>
    <source>
        <strain evidence="7">KCTC 23299</strain>
    </source>
</reference>
<dbReference type="SUPFAM" id="SSF49265">
    <property type="entry name" value="Fibronectin type III"/>
    <property type="match status" value="2"/>
</dbReference>
<name>A0ABW6A401_9BACT</name>
<proteinExistence type="predicted"/>
<dbReference type="NCBIfam" id="TIGR02601">
    <property type="entry name" value="autotrns_rpt"/>
    <property type="match status" value="3"/>
</dbReference>
<evidence type="ECO:0000256" key="2">
    <source>
        <dbReference type="ARBA" id="ARBA00022729"/>
    </source>
</evidence>
<evidence type="ECO:0000313" key="7">
    <source>
        <dbReference type="Proteomes" id="UP001597511"/>
    </source>
</evidence>